<dbReference type="Pfam" id="PF00145">
    <property type="entry name" value="DNA_methylase"/>
    <property type="match status" value="2"/>
</dbReference>
<dbReference type="GO" id="GO:0032259">
    <property type="term" value="P:methylation"/>
    <property type="evidence" value="ECO:0007669"/>
    <property type="project" value="UniProtKB-KW"/>
</dbReference>
<evidence type="ECO:0000256" key="3">
    <source>
        <dbReference type="ARBA" id="ARBA00022691"/>
    </source>
</evidence>
<dbReference type="GO" id="GO:0003886">
    <property type="term" value="F:DNA (cytosine-5-)-methyltransferase activity"/>
    <property type="evidence" value="ECO:0007669"/>
    <property type="project" value="UniProtKB-EC"/>
</dbReference>
<evidence type="ECO:0000256" key="1">
    <source>
        <dbReference type="ARBA" id="ARBA00022603"/>
    </source>
</evidence>
<feature type="compositionally biased region" description="Polar residues" evidence="9">
    <location>
        <begin position="306"/>
        <end position="316"/>
    </location>
</feature>
<keyword evidence="2 6" id="KW-0808">Transferase</keyword>
<dbReference type="InterPro" id="IPR029063">
    <property type="entry name" value="SAM-dependent_MTases_sf"/>
</dbReference>
<dbReference type="InterPro" id="IPR001525">
    <property type="entry name" value="C5_MeTfrase"/>
</dbReference>
<dbReference type="Gene3D" id="3.90.120.10">
    <property type="entry name" value="DNA Methylase, subunit A, domain 2"/>
    <property type="match status" value="1"/>
</dbReference>
<evidence type="ECO:0000256" key="9">
    <source>
        <dbReference type="SAM" id="MobiDB-lite"/>
    </source>
</evidence>
<dbReference type="PRINTS" id="PR00105">
    <property type="entry name" value="C5METTRFRASE"/>
</dbReference>
<keyword evidence="1 6" id="KW-0489">Methyltransferase</keyword>
<dbReference type="GO" id="GO:0009307">
    <property type="term" value="P:DNA restriction-modification system"/>
    <property type="evidence" value="ECO:0007669"/>
    <property type="project" value="UniProtKB-KW"/>
</dbReference>
<keyword evidence="3 6" id="KW-0949">S-adenosyl-L-methionine</keyword>
<comment type="similarity">
    <text evidence="6 7">Belongs to the class I-like SAM-binding methyltransferase superfamily. C5-methyltransferase family.</text>
</comment>
<dbReference type="Gene3D" id="3.40.50.150">
    <property type="entry name" value="Vaccinia Virus protein VP39"/>
    <property type="match status" value="1"/>
</dbReference>
<organism evidence="10 11">
    <name type="scientific">Pandoraea eparura</name>
    <dbReference type="NCBI Taxonomy" id="2508291"/>
    <lineage>
        <taxon>Bacteria</taxon>
        <taxon>Pseudomonadati</taxon>
        <taxon>Pseudomonadota</taxon>
        <taxon>Betaproteobacteria</taxon>
        <taxon>Burkholderiales</taxon>
        <taxon>Burkholderiaceae</taxon>
        <taxon>Pandoraea</taxon>
    </lineage>
</organism>
<keyword evidence="4" id="KW-0680">Restriction system</keyword>
<accession>A0A5E4WVK8</accession>
<dbReference type="PANTHER" id="PTHR46098:SF1">
    <property type="entry name" value="TRNA (CYTOSINE(38)-C(5))-METHYLTRANSFERASE"/>
    <property type="match status" value="1"/>
</dbReference>
<dbReference type="NCBIfam" id="TIGR00675">
    <property type="entry name" value="dcm"/>
    <property type="match status" value="1"/>
</dbReference>
<dbReference type="InterPro" id="IPR050750">
    <property type="entry name" value="C5-MTase"/>
</dbReference>
<evidence type="ECO:0000256" key="4">
    <source>
        <dbReference type="ARBA" id="ARBA00022747"/>
    </source>
</evidence>
<evidence type="ECO:0000313" key="11">
    <source>
        <dbReference type="Proteomes" id="UP000400981"/>
    </source>
</evidence>
<evidence type="ECO:0000256" key="5">
    <source>
        <dbReference type="ARBA" id="ARBA00047422"/>
    </source>
</evidence>
<feature type="active site" evidence="6">
    <location>
        <position position="84"/>
    </location>
</feature>
<reference evidence="10 11" key="1">
    <citation type="submission" date="2019-08" db="EMBL/GenBank/DDBJ databases">
        <authorList>
            <person name="Peeters C."/>
        </authorList>
    </citation>
    <scope>NUCLEOTIDE SEQUENCE [LARGE SCALE GENOMIC DNA]</scope>
    <source>
        <strain evidence="10 11">LMG 31012</strain>
    </source>
</reference>
<dbReference type="Proteomes" id="UP000400981">
    <property type="component" value="Unassembled WGS sequence"/>
</dbReference>
<evidence type="ECO:0000313" key="10">
    <source>
        <dbReference type="EMBL" id="VVE28857.1"/>
    </source>
</evidence>
<evidence type="ECO:0000256" key="6">
    <source>
        <dbReference type="PROSITE-ProRule" id="PRU01016"/>
    </source>
</evidence>
<proteinExistence type="inferred from homology"/>
<dbReference type="SUPFAM" id="SSF53335">
    <property type="entry name" value="S-adenosyl-L-methionine-dependent methyltransferases"/>
    <property type="match status" value="1"/>
</dbReference>
<evidence type="ECO:0000256" key="2">
    <source>
        <dbReference type="ARBA" id="ARBA00022679"/>
    </source>
</evidence>
<sequence length="440" mass="47433">MRQNEIILGDCGPLRYLSVCSGIEAATCAWHPLGWQPWAFSEIERFPAAVLAHHYPHVPNLGDMTKFKDWPDATIDLLVGGTPCQSFSVAGLRKGLADPRGNLMLTYLAIARRYAPRWLVWENVPGVLSSNKGRDFGTFLGGLAELGYGFAYRVLDAQYVRVESHSRAVPQRRRRVFVVGYLGDWRRAAAVLFERESMLGYLAPRREAGQRTAPTLSARTRGGGGLGTDFDCDGGLIPEVGRALTTSNQRIDAETETLLVAHAIQAGALRVNPSSGPDGVGVQANVAYTLEARAEVQAIAFDTTQITSPENGSNPQPGGPCHPLSASAHPPAIAFDCKASGRNGFAVGDIAATQRSMGHANSHTNGGGHQAVMVGSAVRRLTPRECERLQGYEDDYTLLPGKAPDGPRYKALGNSMAVNVMRWIGERIQSVENMEIGKAA</sequence>
<gene>
    <name evidence="10" type="primary">banIM</name>
    <name evidence="10" type="ORF">PEP31012_03561</name>
</gene>
<dbReference type="RefSeq" id="WP_246171362.1">
    <property type="nucleotide sequence ID" value="NZ_CABPSH010000010.1"/>
</dbReference>
<comment type="catalytic activity">
    <reaction evidence="5 8">
        <text>a 2'-deoxycytidine in DNA + S-adenosyl-L-methionine = a 5-methyl-2'-deoxycytidine in DNA + S-adenosyl-L-homocysteine + H(+)</text>
        <dbReference type="Rhea" id="RHEA:13681"/>
        <dbReference type="Rhea" id="RHEA-COMP:11369"/>
        <dbReference type="Rhea" id="RHEA-COMP:11370"/>
        <dbReference type="ChEBI" id="CHEBI:15378"/>
        <dbReference type="ChEBI" id="CHEBI:57856"/>
        <dbReference type="ChEBI" id="CHEBI:59789"/>
        <dbReference type="ChEBI" id="CHEBI:85452"/>
        <dbReference type="ChEBI" id="CHEBI:85454"/>
        <dbReference type="EC" id="2.1.1.37"/>
    </reaction>
</comment>
<feature type="region of interest" description="Disordered" evidence="9">
    <location>
        <begin position="306"/>
        <end position="327"/>
    </location>
</feature>
<dbReference type="PROSITE" id="PS51679">
    <property type="entry name" value="SAM_MT_C5"/>
    <property type="match status" value="1"/>
</dbReference>
<name>A0A5E4WVK8_9BURK</name>
<dbReference type="PROSITE" id="PS00094">
    <property type="entry name" value="C5_MTASE_1"/>
    <property type="match status" value="1"/>
</dbReference>
<protein>
    <recommendedName>
        <fullName evidence="8">Cytosine-specific methyltransferase</fullName>
        <ecNumber evidence="8">2.1.1.37</ecNumber>
    </recommendedName>
</protein>
<keyword evidence="11" id="KW-1185">Reference proteome</keyword>
<evidence type="ECO:0000256" key="8">
    <source>
        <dbReference type="RuleBase" id="RU000417"/>
    </source>
</evidence>
<dbReference type="PANTHER" id="PTHR46098">
    <property type="entry name" value="TRNA (CYTOSINE(38)-C(5))-METHYLTRANSFERASE"/>
    <property type="match status" value="1"/>
</dbReference>
<dbReference type="EC" id="2.1.1.37" evidence="8"/>
<dbReference type="InterPro" id="IPR018117">
    <property type="entry name" value="C5_DNA_meth_AS"/>
</dbReference>
<dbReference type="EMBL" id="CABPSH010000010">
    <property type="protein sequence ID" value="VVE28857.1"/>
    <property type="molecule type" value="Genomic_DNA"/>
</dbReference>
<evidence type="ECO:0000256" key="7">
    <source>
        <dbReference type="RuleBase" id="RU000416"/>
    </source>
</evidence>
<dbReference type="AlphaFoldDB" id="A0A5E4WVK8"/>